<dbReference type="InterPro" id="IPR011234">
    <property type="entry name" value="Fumarylacetoacetase-like_C"/>
</dbReference>
<keyword evidence="3" id="KW-1185">Reference proteome</keyword>
<name>A0A1W6L308_9BURK</name>
<dbReference type="Proteomes" id="UP000193427">
    <property type="component" value="Chromosome"/>
</dbReference>
<dbReference type="Gene3D" id="3.90.850.10">
    <property type="entry name" value="Fumarylacetoacetase-like, C-terminal domain"/>
    <property type="match status" value="1"/>
</dbReference>
<evidence type="ECO:0000313" key="3">
    <source>
        <dbReference type="Proteomes" id="UP000193427"/>
    </source>
</evidence>
<protein>
    <submittedName>
        <fullName evidence="2">2-keto-4-pentenoate hydratase</fullName>
    </submittedName>
</protein>
<organism evidence="2 3">
    <name type="scientific">Piscinibacter gummiphilus</name>
    <dbReference type="NCBI Taxonomy" id="946333"/>
    <lineage>
        <taxon>Bacteria</taxon>
        <taxon>Pseudomonadati</taxon>
        <taxon>Pseudomonadota</taxon>
        <taxon>Betaproteobacteria</taxon>
        <taxon>Burkholderiales</taxon>
        <taxon>Sphaerotilaceae</taxon>
        <taxon>Piscinibacter</taxon>
    </lineage>
</organism>
<sequence length="255" mass="27302">MSATLDSLIDQLVAARRERRTVDATPFEPVIRNADDAYLVQAALANEFDWFGEEVPGYWKSGGPSRTATLGHSALPPAGVWRSPATLGDWPFALGGIEAEVALRVGVDVDADRAADLDVDSASGLIDAMTVSIELVDSRWTQGFKAPSLLRLADLQLHAALVLGDWVPYVRRDWSAQRCRVTLGTRGTSEFTGSHALGDPAWVLPEWLRHATADGRVVPAGTVVTTGTWCGLLIAQPGDLVSVEFDGIGQASVQV</sequence>
<keyword evidence="1" id="KW-0456">Lyase</keyword>
<dbReference type="STRING" id="946333.A4W93_00670"/>
<gene>
    <name evidence="2" type="ORF">A4W93_00670</name>
</gene>
<accession>A0A1W6L308</accession>
<dbReference type="GO" id="GO:0008684">
    <property type="term" value="F:2-oxopent-4-enoate hydratase activity"/>
    <property type="evidence" value="ECO:0007669"/>
    <property type="project" value="TreeGrafter"/>
</dbReference>
<evidence type="ECO:0000256" key="1">
    <source>
        <dbReference type="ARBA" id="ARBA00023239"/>
    </source>
</evidence>
<dbReference type="GO" id="GO:0005737">
    <property type="term" value="C:cytoplasm"/>
    <property type="evidence" value="ECO:0007669"/>
    <property type="project" value="TreeGrafter"/>
</dbReference>
<proteinExistence type="predicted"/>
<dbReference type="PANTHER" id="PTHR30143:SF0">
    <property type="entry name" value="2-KETO-4-PENTENOATE HYDRATASE"/>
    <property type="match status" value="1"/>
</dbReference>
<dbReference type="Pfam" id="PF01557">
    <property type="entry name" value="FAA_hydrolase"/>
    <property type="match status" value="1"/>
</dbReference>
<dbReference type="KEGG" id="rgu:A4W93_00670"/>
<dbReference type="SUPFAM" id="SSF56529">
    <property type="entry name" value="FAH"/>
    <property type="match status" value="1"/>
</dbReference>
<evidence type="ECO:0000313" key="2">
    <source>
        <dbReference type="EMBL" id="ARN18548.1"/>
    </source>
</evidence>
<dbReference type="RefSeq" id="WP_085748779.1">
    <property type="nucleotide sequence ID" value="NZ_BSPR01000010.1"/>
</dbReference>
<dbReference type="AlphaFoldDB" id="A0A1W6L308"/>
<dbReference type="OrthoDB" id="8689761at2"/>
<dbReference type="EMBL" id="CP015118">
    <property type="protein sequence ID" value="ARN18548.1"/>
    <property type="molecule type" value="Genomic_DNA"/>
</dbReference>
<reference evidence="2 3" key="1">
    <citation type="submission" date="2016-04" db="EMBL/GenBank/DDBJ databases">
        <title>Complete genome sequence of natural rubber-degrading, novel Gram-negative bacterium, Rhizobacter gummiphilus strain NS21.</title>
        <authorList>
            <person name="Tabata M."/>
            <person name="Kasai D."/>
            <person name="Fukuda M."/>
        </authorList>
    </citation>
    <scope>NUCLEOTIDE SEQUENCE [LARGE SCALE GENOMIC DNA]</scope>
    <source>
        <strain evidence="2 3">NS21</strain>
    </source>
</reference>
<dbReference type="PANTHER" id="PTHR30143">
    <property type="entry name" value="ACID HYDRATASE"/>
    <property type="match status" value="1"/>
</dbReference>
<dbReference type="InterPro" id="IPR036663">
    <property type="entry name" value="Fumarylacetoacetase_C_sf"/>
</dbReference>
<dbReference type="InterPro" id="IPR050772">
    <property type="entry name" value="Hydratase-Decarb/MhpD_sf"/>
</dbReference>